<feature type="region of interest" description="Disordered" evidence="2">
    <location>
        <begin position="144"/>
        <end position="164"/>
    </location>
</feature>
<dbReference type="SUPFAM" id="SSF55874">
    <property type="entry name" value="ATPase domain of HSP90 chaperone/DNA topoisomerase II/histidine kinase"/>
    <property type="match status" value="1"/>
</dbReference>
<feature type="compositionally biased region" description="Basic and acidic residues" evidence="2">
    <location>
        <begin position="151"/>
        <end position="164"/>
    </location>
</feature>
<dbReference type="InterPro" id="IPR003594">
    <property type="entry name" value="HATPase_dom"/>
</dbReference>
<dbReference type="Gene3D" id="3.30.565.10">
    <property type="entry name" value="Histidine kinase-like ATPase, C-terminal domain"/>
    <property type="match status" value="1"/>
</dbReference>
<evidence type="ECO:0000256" key="1">
    <source>
        <dbReference type="ARBA" id="ARBA00022527"/>
    </source>
</evidence>
<keyword evidence="4" id="KW-0067">ATP-binding</keyword>
<dbReference type="AlphaFoldDB" id="A0A317DEF6"/>
<dbReference type="PANTHER" id="PTHR35526:SF3">
    <property type="entry name" value="ANTI-SIGMA-F FACTOR RSBW"/>
    <property type="match status" value="1"/>
</dbReference>
<protein>
    <submittedName>
        <fullName evidence="4">ATP-binding protein</fullName>
    </submittedName>
</protein>
<name>A0A317DEF6_9ACTN</name>
<dbReference type="EMBL" id="QGKS01000282">
    <property type="protein sequence ID" value="PWR12814.1"/>
    <property type="molecule type" value="Genomic_DNA"/>
</dbReference>
<dbReference type="GO" id="GO:0005524">
    <property type="term" value="F:ATP binding"/>
    <property type="evidence" value="ECO:0007669"/>
    <property type="project" value="UniProtKB-KW"/>
</dbReference>
<keyword evidence="1" id="KW-0418">Kinase</keyword>
<gene>
    <name evidence="4" type="ORF">DKT69_22955</name>
</gene>
<feature type="domain" description="Histidine kinase/HSP90-like ATPase" evidence="3">
    <location>
        <begin position="26"/>
        <end position="127"/>
    </location>
</feature>
<dbReference type="PANTHER" id="PTHR35526">
    <property type="entry name" value="ANTI-SIGMA-F FACTOR RSBW-RELATED"/>
    <property type="match status" value="1"/>
</dbReference>
<dbReference type="Pfam" id="PF13581">
    <property type="entry name" value="HATPase_c_2"/>
    <property type="match status" value="1"/>
</dbReference>
<accession>A0A317DEF6</accession>
<evidence type="ECO:0000313" key="4">
    <source>
        <dbReference type="EMBL" id="PWR12814.1"/>
    </source>
</evidence>
<evidence type="ECO:0000259" key="3">
    <source>
        <dbReference type="Pfam" id="PF13581"/>
    </source>
</evidence>
<keyword evidence="1" id="KW-0808">Transferase</keyword>
<dbReference type="Proteomes" id="UP000246050">
    <property type="component" value="Unassembled WGS sequence"/>
</dbReference>
<evidence type="ECO:0000313" key="5">
    <source>
        <dbReference type="Proteomes" id="UP000246050"/>
    </source>
</evidence>
<dbReference type="OrthoDB" id="4350801at2"/>
<dbReference type="GO" id="GO:0004674">
    <property type="term" value="F:protein serine/threonine kinase activity"/>
    <property type="evidence" value="ECO:0007669"/>
    <property type="project" value="UniProtKB-KW"/>
</dbReference>
<keyword evidence="1" id="KW-0723">Serine/threonine-protein kinase</keyword>
<dbReference type="InterPro" id="IPR036890">
    <property type="entry name" value="HATPase_C_sf"/>
</dbReference>
<dbReference type="CDD" id="cd16936">
    <property type="entry name" value="HATPase_RsbW-like"/>
    <property type="match status" value="1"/>
</dbReference>
<evidence type="ECO:0000256" key="2">
    <source>
        <dbReference type="SAM" id="MobiDB-lite"/>
    </source>
</evidence>
<organism evidence="4 5">
    <name type="scientific">Micromonospora sicca</name>
    <dbReference type="NCBI Taxonomy" id="2202420"/>
    <lineage>
        <taxon>Bacteria</taxon>
        <taxon>Bacillati</taxon>
        <taxon>Actinomycetota</taxon>
        <taxon>Actinomycetes</taxon>
        <taxon>Micromonosporales</taxon>
        <taxon>Micromonosporaceae</taxon>
        <taxon>Micromonospora</taxon>
    </lineage>
</organism>
<dbReference type="InterPro" id="IPR050267">
    <property type="entry name" value="Anti-sigma-factor_SerPK"/>
</dbReference>
<sequence length="164" mass="16392">MVSVGVGLGVHGIQPPVLLSQPFTGATVTQVRHLLAAQVAAVGLSGDAADDFVLAVHELVTNAVRHGGGAGQLDLYLRADVLVCEVTDHGAGIGDLLVEMPAADVPGGRGLWLAHQLTGTLMVAGGPAGVAASVSACLTVQSTPVASDSSNPERDRVDSSADEG</sequence>
<reference evidence="4 5" key="1">
    <citation type="submission" date="2018-05" db="EMBL/GenBank/DDBJ databases">
        <title>Micromonosporas from Atacama Desert.</title>
        <authorList>
            <person name="Carro L."/>
            <person name="Golinska P."/>
            <person name="Klenk H.-P."/>
            <person name="Goodfellow M."/>
        </authorList>
    </citation>
    <scope>NUCLEOTIDE SEQUENCE [LARGE SCALE GENOMIC DNA]</scope>
    <source>
        <strain evidence="4 5">4G51</strain>
    </source>
</reference>
<keyword evidence="4" id="KW-0547">Nucleotide-binding</keyword>
<comment type="caution">
    <text evidence="4">The sequence shown here is derived from an EMBL/GenBank/DDBJ whole genome shotgun (WGS) entry which is preliminary data.</text>
</comment>
<proteinExistence type="predicted"/>